<dbReference type="PANTHER" id="PTHR38353">
    <property type="entry name" value="TROPOMYOSIN"/>
    <property type="match status" value="1"/>
</dbReference>
<keyword evidence="1" id="KW-0175">Coiled coil</keyword>
<reference evidence="2 3" key="1">
    <citation type="journal article" date="2022" name="Nat. Plants">
        <title>Genomes of leafy and leafless Platanthera orchids illuminate the evolution of mycoheterotrophy.</title>
        <authorList>
            <person name="Li M.H."/>
            <person name="Liu K.W."/>
            <person name="Li Z."/>
            <person name="Lu H.C."/>
            <person name="Ye Q.L."/>
            <person name="Zhang D."/>
            <person name="Wang J.Y."/>
            <person name="Li Y.F."/>
            <person name="Zhong Z.M."/>
            <person name="Liu X."/>
            <person name="Yu X."/>
            <person name="Liu D.K."/>
            <person name="Tu X.D."/>
            <person name="Liu B."/>
            <person name="Hao Y."/>
            <person name="Liao X.Y."/>
            <person name="Jiang Y.T."/>
            <person name="Sun W.H."/>
            <person name="Chen J."/>
            <person name="Chen Y.Q."/>
            <person name="Ai Y."/>
            <person name="Zhai J.W."/>
            <person name="Wu S.S."/>
            <person name="Zhou Z."/>
            <person name="Hsiao Y.Y."/>
            <person name="Wu W.L."/>
            <person name="Chen Y.Y."/>
            <person name="Lin Y.F."/>
            <person name="Hsu J.L."/>
            <person name="Li C.Y."/>
            <person name="Wang Z.W."/>
            <person name="Zhao X."/>
            <person name="Zhong W.Y."/>
            <person name="Ma X.K."/>
            <person name="Ma L."/>
            <person name="Huang J."/>
            <person name="Chen G.Z."/>
            <person name="Huang M.Z."/>
            <person name="Huang L."/>
            <person name="Peng D.H."/>
            <person name="Luo Y.B."/>
            <person name="Zou S.Q."/>
            <person name="Chen S.P."/>
            <person name="Lan S."/>
            <person name="Tsai W.C."/>
            <person name="Van de Peer Y."/>
            <person name="Liu Z.J."/>
        </authorList>
    </citation>
    <scope>NUCLEOTIDE SEQUENCE [LARGE SCALE GENOMIC DNA]</scope>
    <source>
        <strain evidence="2">Lor288</strain>
    </source>
</reference>
<evidence type="ECO:0000313" key="2">
    <source>
        <dbReference type="EMBL" id="KAK8966425.1"/>
    </source>
</evidence>
<sequence length="169" mass="19187">MEEYSQNLRSLWSQMNDIEEVSAKRLAEEQQQKRAIDSLVKDILAVTSEATRLNAESKELEKENAQICYQILEKQNKISSLENETSALSQSLELLRQQTVSASAGLEDKRLNFSKITKDIVLKLQLGHDWLNSYKQVAIENLVDEYSSKHPNLLGDTEFLRAADSTVEG</sequence>
<organism evidence="2 3">
    <name type="scientific">Platanthera guangdongensis</name>
    <dbReference type="NCBI Taxonomy" id="2320717"/>
    <lineage>
        <taxon>Eukaryota</taxon>
        <taxon>Viridiplantae</taxon>
        <taxon>Streptophyta</taxon>
        <taxon>Embryophyta</taxon>
        <taxon>Tracheophyta</taxon>
        <taxon>Spermatophyta</taxon>
        <taxon>Magnoliopsida</taxon>
        <taxon>Liliopsida</taxon>
        <taxon>Asparagales</taxon>
        <taxon>Orchidaceae</taxon>
        <taxon>Orchidoideae</taxon>
        <taxon>Orchideae</taxon>
        <taxon>Orchidinae</taxon>
        <taxon>Platanthera</taxon>
    </lineage>
</organism>
<name>A0ABR2MSF0_9ASPA</name>
<dbReference type="Proteomes" id="UP001412067">
    <property type="component" value="Unassembled WGS sequence"/>
</dbReference>
<evidence type="ECO:0000256" key="1">
    <source>
        <dbReference type="SAM" id="Coils"/>
    </source>
</evidence>
<dbReference type="PANTHER" id="PTHR38353:SF2">
    <property type="entry name" value="TROPOMYOSIN"/>
    <property type="match status" value="1"/>
</dbReference>
<evidence type="ECO:0000313" key="3">
    <source>
        <dbReference type="Proteomes" id="UP001412067"/>
    </source>
</evidence>
<proteinExistence type="predicted"/>
<dbReference type="EMBL" id="JBBWWR010000005">
    <property type="protein sequence ID" value="KAK8966425.1"/>
    <property type="molecule type" value="Genomic_DNA"/>
</dbReference>
<gene>
    <name evidence="2" type="ORF">KSP40_PGU003963</name>
</gene>
<feature type="coiled-coil region" evidence="1">
    <location>
        <begin position="43"/>
        <end position="98"/>
    </location>
</feature>
<accession>A0ABR2MSF0</accession>
<protein>
    <submittedName>
        <fullName evidence="2">Uncharacterized protein</fullName>
    </submittedName>
</protein>
<keyword evidence="3" id="KW-1185">Reference proteome</keyword>
<comment type="caution">
    <text evidence="2">The sequence shown here is derived from an EMBL/GenBank/DDBJ whole genome shotgun (WGS) entry which is preliminary data.</text>
</comment>